<gene>
    <name evidence="2" type="ORF">V6R90_05575</name>
</gene>
<dbReference type="InterPro" id="IPR000182">
    <property type="entry name" value="GNAT_dom"/>
</dbReference>
<dbReference type="CDD" id="cd04301">
    <property type="entry name" value="NAT_SF"/>
    <property type="match status" value="1"/>
</dbReference>
<dbReference type="Proteomes" id="UP001482520">
    <property type="component" value="Unassembled WGS sequence"/>
</dbReference>
<evidence type="ECO:0000259" key="1">
    <source>
        <dbReference type="PROSITE" id="PS51186"/>
    </source>
</evidence>
<evidence type="ECO:0000313" key="3">
    <source>
        <dbReference type="Proteomes" id="UP001482520"/>
    </source>
</evidence>
<protein>
    <submittedName>
        <fullName evidence="2">GNAT family N-acetyltransferase</fullName>
    </submittedName>
</protein>
<dbReference type="InterPro" id="IPR016181">
    <property type="entry name" value="Acyl_CoA_acyltransferase"/>
</dbReference>
<dbReference type="RefSeq" id="WP_349498725.1">
    <property type="nucleotide sequence ID" value="NZ_JBEFCW010000118.1"/>
</dbReference>
<dbReference type="SUPFAM" id="SSF55729">
    <property type="entry name" value="Acyl-CoA N-acyltransferases (Nat)"/>
    <property type="match status" value="1"/>
</dbReference>
<dbReference type="PROSITE" id="PS51186">
    <property type="entry name" value="GNAT"/>
    <property type="match status" value="1"/>
</dbReference>
<proteinExistence type="predicted"/>
<feature type="domain" description="N-acetyltransferase" evidence="1">
    <location>
        <begin position="123"/>
        <end position="271"/>
    </location>
</feature>
<name>A0ABV1NW43_9ACTN</name>
<organism evidence="2 3">
    <name type="scientific">Nocardioides kribbensis</name>
    <dbReference type="NCBI Taxonomy" id="305517"/>
    <lineage>
        <taxon>Bacteria</taxon>
        <taxon>Bacillati</taxon>
        <taxon>Actinomycetota</taxon>
        <taxon>Actinomycetes</taxon>
        <taxon>Propionibacteriales</taxon>
        <taxon>Nocardioidaceae</taxon>
        <taxon>Nocardioides</taxon>
    </lineage>
</organism>
<dbReference type="EMBL" id="JBEGDP010000004">
    <property type="protein sequence ID" value="MEQ7846741.1"/>
    <property type="molecule type" value="Genomic_DNA"/>
</dbReference>
<accession>A0ABV1NW43</accession>
<dbReference type="Gene3D" id="3.40.630.30">
    <property type="match status" value="1"/>
</dbReference>
<evidence type="ECO:0000313" key="2">
    <source>
        <dbReference type="EMBL" id="MEQ7846741.1"/>
    </source>
</evidence>
<reference evidence="2 3" key="1">
    <citation type="submission" date="2024-02" db="EMBL/GenBank/DDBJ databases">
        <title>Full genome sequence of Nocardioides kribbensis.</title>
        <authorList>
            <person name="Poletto B.L."/>
            <person name="Silva G."/>
            <person name="Galante D."/>
            <person name="Campos K.R."/>
            <person name="Santos M.B.N."/>
            <person name="Sacchi C.T."/>
        </authorList>
    </citation>
    <scope>NUCLEOTIDE SEQUENCE [LARGE SCALE GENOMIC DNA]</scope>
    <source>
        <strain evidence="2 3">O4R</strain>
    </source>
</reference>
<comment type="caution">
    <text evidence="2">The sequence shown here is derived from an EMBL/GenBank/DDBJ whole genome shotgun (WGS) entry which is preliminary data.</text>
</comment>
<sequence>MSLLDAFHTSIRLAGREDEPAPGIVLDTDGPVRRRYPATPGSSYCMVECPEGLGADPDHWIARQVAFFSGRGEQVEWKTYSYDSPADLADRLVAAGFVAEDEETLLLGEVAGLVHDVVLPDGVALRQVSSEEDLARVDVLLRTIWGEGRDDGSLAAEVRADPDALDVVVAEESPTGPVLCAGWLRYTRGTDFASMWGGSTLPQWRRRGLYRATVAHRAALARDRGHRYVRLDTSPHSRPILERLGLRAVATTTPYVLDARSGAAAPLVTRP</sequence>
<keyword evidence="3" id="KW-1185">Reference proteome</keyword>